<keyword evidence="3" id="KW-1185">Reference proteome</keyword>
<keyword evidence="1" id="KW-0175">Coiled coil</keyword>
<gene>
    <name evidence="2" type="ORF">N0V84_003907</name>
</gene>
<evidence type="ECO:0000256" key="1">
    <source>
        <dbReference type="SAM" id="Coils"/>
    </source>
</evidence>
<evidence type="ECO:0000313" key="2">
    <source>
        <dbReference type="EMBL" id="KAJ4324346.1"/>
    </source>
</evidence>
<feature type="coiled-coil region" evidence="1">
    <location>
        <begin position="190"/>
        <end position="224"/>
    </location>
</feature>
<dbReference type="OrthoDB" id="1577640at2759"/>
<organism evidence="2 3">
    <name type="scientific">Fusarium piperis</name>
    <dbReference type="NCBI Taxonomy" id="1435070"/>
    <lineage>
        <taxon>Eukaryota</taxon>
        <taxon>Fungi</taxon>
        <taxon>Dikarya</taxon>
        <taxon>Ascomycota</taxon>
        <taxon>Pezizomycotina</taxon>
        <taxon>Sordariomycetes</taxon>
        <taxon>Hypocreomycetidae</taxon>
        <taxon>Hypocreales</taxon>
        <taxon>Nectriaceae</taxon>
        <taxon>Fusarium</taxon>
        <taxon>Fusarium solani species complex</taxon>
    </lineage>
</organism>
<reference evidence="2" key="1">
    <citation type="submission" date="2022-10" db="EMBL/GenBank/DDBJ databases">
        <title>Tapping the CABI collections for fungal endophytes: first genome assemblies for Collariella, Neodidymelliopsis, Ascochyta clinopodiicola, Didymella pomorum, Didymosphaeria variabile, Neocosmospora piperis and Neocucurbitaria cava.</title>
        <authorList>
            <person name="Hill R."/>
        </authorList>
    </citation>
    <scope>NUCLEOTIDE SEQUENCE</scope>
    <source>
        <strain evidence="2">IMI 366586</strain>
    </source>
</reference>
<sequence>MADPFSIASGVAGIVSLGITICSGLDTYFSAIKNQDDDLKHALEILSLLRSYVELIRPNASTLSHRYAQSTGLVIRALGSCESELRALKELVDNLNKIDGSSDVARKWERSKSVITYPFQRKKLTQVQDQLLKATGTLGTVVQPLILCDELPCFNTSANVDRNVGVGVSDDLGAFRSAVQDNHLVTTAFLTRLETKIEMIEGSNQQTKARLTEISAEVEEQKALASSSQMLAKATSLMVSEKLDAIVSSPKEYECCL</sequence>
<evidence type="ECO:0008006" key="4">
    <source>
        <dbReference type="Google" id="ProtNLM"/>
    </source>
</evidence>
<protein>
    <recommendedName>
        <fullName evidence="4">Fungal N-terminal domain-containing protein</fullName>
    </recommendedName>
</protein>
<dbReference type="AlphaFoldDB" id="A0A9W8WGK3"/>
<dbReference type="Proteomes" id="UP001140502">
    <property type="component" value="Unassembled WGS sequence"/>
</dbReference>
<proteinExistence type="predicted"/>
<comment type="caution">
    <text evidence="2">The sequence shown here is derived from an EMBL/GenBank/DDBJ whole genome shotgun (WGS) entry which is preliminary data.</text>
</comment>
<name>A0A9W8WGK3_9HYPO</name>
<evidence type="ECO:0000313" key="3">
    <source>
        <dbReference type="Proteomes" id="UP001140502"/>
    </source>
</evidence>
<dbReference type="EMBL" id="JAPEUR010000060">
    <property type="protein sequence ID" value="KAJ4324346.1"/>
    <property type="molecule type" value="Genomic_DNA"/>
</dbReference>
<accession>A0A9W8WGK3</accession>